<feature type="region of interest" description="Disordered" evidence="1">
    <location>
        <begin position="1"/>
        <end position="117"/>
    </location>
</feature>
<accession>A0A371CLK7</accession>
<evidence type="ECO:0000256" key="1">
    <source>
        <dbReference type="SAM" id="MobiDB-lite"/>
    </source>
</evidence>
<dbReference type="AlphaFoldDB" id="A0A371CLK7"/>
<feature type="compositionally biased region" description="Acidic residues" evidence="1">
    <location>
        <begin position="8"/>
        <end position="21"/>
    </location>
</feature>
<sequence>MAGSLDSDLYDDLYGDNDDTTQQDATDSATEQKPSPTEVKREEKPAVHKESSLPPKPATELSYSAQVAKQFSAYKQTPAQERQQYQVSPATKGSGAADGDHDDGRRAVRPSEMKDEG</sequence>
<name>A0A371CLK7_9APHY</name>
<reference evidence="2 3" key="1">
    <citation type="journal article" date="2018" name="Biotechnol. Biofuels">
        <title>Integrative visual omics of the white-rot fungus Polyporus brumalis exposes the biotechnological potential of its oxidative enzymes for delignifying raw plant biomass.</title>
        <authorList>
            <person name="Miyauchi S."/>
            <person name="Rancon A."/>
            <person name="Drula E."/>
            <person name="Hage H."/>
            <person name="Chaduli D."/>
            <person name="Favel A."/>
            <person name="Grisel S."/>
            <person name="Henrissat B."/>
            <person name="Herpoel-Gimbert I."/>
            <person name="Ruiz-Duenas F.J."/>
            <person name="Chevret D."/>
            <person name="Hainaut M."/>
            <person name="Lin J."/>
            <person name="Wang M."/>
            <person name="Pangilinan J."/>
            <person name="Lipzen A."/>
            <person name="Lesage-Meessen L."/>
            <person name="Navarro D."/>
            <person name="Riley R."/>
            <person name="Grigoriev I.V."/>
            <person name="Zhou S."/>
            <person name="Raouche S."/>
            <person name="Rosso M.N."/>
        </authorList>
    </citation>
    <scope>NUCLEOTIDE SEQUENCE [LARGE SCALE GENOMIC DNA]</scope>
    <source>
        <strain evidence="2 3">BRFM 1820</strain>
    </source>
</reference>
<dbReference type="EMBL" id="KZ857521">
    <property type="protein sequence ID" value="RDX41160.1"/>
    <property type="molecule type" value="Genomic_DNA"/>
</dbReference>
<evidence type="ECO:0000313" key="3">
    <source>
        <dbReference type="Proteomes" id="UP000256964"/>
    </source>
</evidence>
<gene>
    <name evidence="2" type="ORF">OH76DRAFT_1365008</name>
</gene>
<proteinExistence type="predicted"/>
<dbReference type="OrthoDB" id="1875751at2759"/>
<feature type="compositionally biased region" description="Basic and acidic residues" evidence="1">
    <location>
        <begin position="98"/>
        <end position="117"/>
    </location>
</feature>
<evidence type="ECO:0000313" key="2">
    <source>
        <dbReference type="EMBL" id="RDX41160.1"/>
    </source>
</evidence>
<feature type="compositionally biased region" description="Polar residues" evidence="1">
    <location>
        <begin position="61"/>
        <end position="91"/>
    </location>
</feature>
<feature type="compositionally biased region" description="Basic and acidic residues" evidence="1">
    <location>
        <begin position="38"/>
        <end position="51"/>
    </location>
</feature>
<organism evidence="2 3">
    <name type="scientific">Lentinus brumalis</name>
    <dbReference type="NCBI Taxonomy" id="2498619"/>
    <lineage>
        <taxon>Eukaryota</taxon>
        <taxon>Fungi</taxon>
        <taxon>Dikarya</taxon>
        <taxon>Basidiomycota</taxon>
        <taxon>Agaricomycotina</taxon>
        <taxon>Agaricomycetes</taxon>
        <taxon>Polyporales</taxon>
        <taxon>Polyporaceae</taxon>
        <taxon>Lentinus</taxon>
    </lineage>
</organism>
<keyword evidence="3" id="KW-1185">Reference proteome</keyword>
<dbReference type="Proteomes" id="UP000256964">
    <property type="component" value="Unassembled WGS sequence"/>
</dbReference>
<protein>
    <submittedName>
        <fullName evidence="2">Uncharacterized protein</fullName>
    </submittedName>
</protein>